<dbReference type="SUPFAM" id="SSF52402">
    <property type="entry name" value="Adenine nucleotide alpha hydrolases-like"/>
    <property type="match status" value="2"/>
</dbReference>
<dbReference type="PRINTS" id="PR01438">
    <property type="entry name" value="UNVRSLSTRESS"/>
</dbReference>
<dbReference type="EMBL" id="LQZG01000004">
    <property type="protein sequence ID" value="OAB86476.1"/>
    <property type="molecule type" value="Genomic_DNA"/>
</dbReference>
<gene>
    <name evidence="3" type="ORF">AWH69_14190</name>
</gene>
<dbReference type="Pfam" id="PF00582">
    <property type="entry name" value="Usp"/>
    <property type="match status" value="2"/>
</dbReference>
<keyword evidence="4" id="KW-1185">Reference proteome</keyword>
<dbReference type="Gene3D" id="3.40.50.620">
    <property type="entry name" value="HUPs"/>
    <property type="match status" value="2"/>
</dbReference>
<dbReference type="InterPro" id="IPR006015">
    <property type="entry name" value="Universal_stress_UspA"/>
</dbReference>
<dbReference type="InterPro" id="IPR014729">
    <property type="entry name" value="Rossmann-like_a/b/a_fold"/>
</dbReference>
<evidence type="ECO:0000256" key="1">
    <source>
        <dbReference type="ARBA" id="ARBA00008791"/>
    </source>
</evidence>
<dbReference type="RefSeq" id="WP_068277292.1">
    <property type="nucleotide sequence ID" value="NZ_LQZG01000004.1"/>
</dbReference>
<name>A0A176Q9S5_9MICO</name>
<dbReference type="STRING" id="262209.AWH69_14190"/>
<dbReference type="Proteomes" id="UP000076976">
    <property type="component" value="Unassembled WGS sequence"/>
</dbReference>
<comment type="similarity">
    <text evidence="1">Belongs to the universal stress protein A family.</text>
</comment>
<evidence type="ECO:0000313" key="4">
    <source>
        <dbReference type="Proteomes" id="UP000076976"/>
    </source>
</evidence>
<feature type="domain" description="UspA" evidence="2">
    <location>
        <begin position="161"/>
        <end position="313"/>
    </location>
</feature>
<feature type="domain" description="UspA" evidence="2">
    <location>
        <begin position="15"/>
        <end position="152"/>
    </location>
</feature>
<organism evidence="3 4">
    <name type="scientific">Janibacter melonis</name>
    <dbReference type="NCBI Taxonomy" id="262209"/>
    <lineage>
        <taxon>Bacteria</taxon>
        <taxon>Bacillati</taxon>
        <taxon>Actinomycetota</taxon>
        <taxon>Actinomycetes</taxon>
        <taxon>Micrococcales</taxon>
        <taxon>Intrasporangiaceae</taxon>
        <taxon>Janibacter</taxon>
    </lineage>
</organism>
<reference evidence="3 4" key="1">
    <citation type="submission" date="2016-01" db="EMBL/GenBank/DDBJ databases">
        <title>Janibacter melonis strain CD11_4 genome sequencing and assembly.</title>
        <authorList>
            <person name="Nair G.R."/>
            <person name="Kaur G."/>
            <person name="Chander A.M."/>
            <person name="Mayilraj S."/>
        </authorList>
    </citation>
    <scope>NUCLEOTIDE SEQUENCE [LARGE SCALE GENOMIC DNA]</scope>
    <source>
        <strain evidence="3 4">CD11-4</strain>
    </source>
</reference>
<dbReference type="PANTHER" id="PTHR46268">
    <property type="entry name" value="STRESS RESPONSE PROTEIN NHAX"/>
    <property type="match status" value="1"/>
</dbReference>
<evidence type="ECO:0000259" key="2">
    <source>
        <dbReference type="Pfam" id="PF00582"/>
    </source>
</evidence>
<sequence length="314" mass="31776">MGTAAEHQSTPAGAVVVAVDGTSKDEAVLAWAARSAQRRGTSLHVVSVADIGVSAFGGPESAGAGAVVDQLLAGADATVTDALERIAQIAPDVPVTSQSLTGSPSRVLVDAAEQAAIVVVGSSRASRLERVVLGSVSAAVIQHASAPVVLVPEGSGAGPARVVVGVDGSSHSRAAARSALDVARHAGAPVLVLTAWRVEVVDGVVVTEPGTPAWEQVETRYRKVAEGVLAEARADVEHGMTTAPGIEAKAQGMPEVCVEVRRGRAADVLLDEVCDEDLIVVGTRGRGGFRGLLLGSVSQRVLEAAPCPVLVTRG</sequence>
<dbReference type="AlphaFoldDB" id="A0A176Q9S5"/>
<evidence type="ECO:0000313" key="3">
    <source>
        <dbReference type="EMBL" id="OAB86476.1"/>
    </source>
</evidence>
<accession>A0A176Q9S5</accession>
<dbReference type="PANTHER" id="PTHR46268:SF15">
    <property type="entry name" value="UNIVERSAL STRESS PROTEIN HP_0031"/>
    <property type="match status" value="1"/>
</dbReference>
<proteinExistence type="inferred from homology"/>
<dbReference type="InterPro" id="IPR006016">
    <property type="entry name" value="UspA"/>
</dbReference>
<protein>
    <recommendedName>
        <fullName evidence="2">UspA domain-containing protein</fullName>
    </recommendedName>
</protein>
<comment type="caution">
    <text evidence="3">The sequence shown here is derived from an EMBL/GenBank/DDBJ whole genome shotgun (WGS) entry which is preliminary data.</text>
</comment>
<dbReference type="CDD" id="cd00293">
    <property type="entry name" value="USP-like"/>
    <property type="match status" value="2"/>
</dbReference>